<dbReference type="GO" id="GO:0004360">
    <property type="term" value="F:glutamine-fructose-6-phosphate transaminase (isomerizing) activity"/>
    <property type="evidence" value="ECO:0007669"/>
    <property type="project" value="UniProtKB-EC"/>
</dbReference>
<protein>
    <submittedName>
        <fullName evidence="4">Putative aminotransferase</fullName>
        <ecNumber evidence="4">2.6.1.16</ecNumber>
    </submittedName>
    <submittedName>
        <fullName evidence="3">SIS domain-containing protein</fullName>
    </submittedName>
</protein>
<name>A0A2X2ETM4_PSELU</name>
<reference evidence="4 5" key="1">
    <citation type="submission" date="2018-06" db="EMBL/GenBank/DDBJ databases">
        <authorList>
            <consortium name="Pathogen Informatics"/>
            <person name="Doyle S."/>
        </authorList>
    </citation>
    <scope>NUCLEOTIDE SEQUENCE [LARGE SCALE GENOMIC DNA]</scope>
    <source>
        <strain evidence="4 5">NCTC11842</strain>
    </source>
</reference>
<dbReference type="Proteomes" id="UP000638986">
    <property type="component" value="Unassembled WGS sequence"/>
</dbReference>
<reference evidence="3 6" key="2">
    <citation type="submission" date="2020-11" db="EMBL/GenBank/DDBJ databases">
        <title>Enhanced detection system for hospital associated transmission using whole genome sequencing surveillance.</title>
        <authorList>
            <person name="Harrison L.H."/>
            <person name="Van Tyne D."/>
            <person name="Marsh J.W."/>
            <person name="Griffith M.P."/>
            <person name="Snyder D.J."/>
            <person name="Cooper V.S."/>
            <person name="Mustapha M."/>
        </authorList>
    </citation>
    <scope>NUCLEOTIDE SEQUENCE [LARGE SCALE GENOMIC DNA]</scope>
    <source>
        <strain evidence="3 6">PSB00013</strain>
    </source>
</reference>
<dbReference type="InterPro" id="IPR001347">
    <property type="entry name" value="SIS_dom"/>
</dbReference>
<sequence length="342" mass="36809">MSLMLNETQSIPAVLQRMLDDDSAVMALADRLARNLPDLMMTVARGSSDHAAAYFAHLMMCRIGIPSLSMPLSLVSLNQPPLRFNNAWVAALSQSGKSPDLIASVRYLKSRGARATALVNTPDSPLAAIADGEVLLPAGLEQSVAATKSYVAMLMAAAQTVGYLERNLGIKSDLLQALQTLPRQMERAVEADWSRAIEVLTPVDKMLVIGRGPALPIAMEAALKLKETCGIQAEAFSSAEVKHGPMEIITEGYPVLIFAPAGPEQAGTLAFAQEMRTRGARVLLAATEDNDGVDLPSARTDHAMLEPFTLIQSFYVLAETLAKARGCNPDQPRYLKKVTETH</sequence>
<dbReference type="GO" id="GO:0097367">
    <property type="term" value="F:carbohydrate derivative binding"/>
    <property type="evidence" value="ECO:0007669"/>
    <property type="project" value="InterPro"/>
</dbReference>
<dbReference type="CDD" id="cd05008">
    <property type="entry name" value="SIS_GlmS_GlmD_1"/>
    <property type="match status" value="1"/>
</dbReference>
<dbReference type="PANTHER" id="PTHR10937">
    <property type="entry name" value="GLUCOSAMINE--FRUCTOSE-6-PHOSPHATE AMINOTRANSFERASE, ISOMERIZING"/>
    <property type="match status" value="1"/>
</dbReference>
<keyword evidence="1" id="KW-0677">Repeat</keyword>
<gene>
    <name evidence="4" type="primary">glmS_1</name>
    <name evidence="3" type="ORF">I5Q09_16820</name>
    <name evidence="4" type="ORF">NCTC11842_03948</name>
</gene>
<dbReference type="AlphaFoldDB" id="A0A2X2ETM4"/>
<dbReference type="InterPro" id="IPR035490">
    <property type="entry name" value="GlmS/FrlB_SIS"/>
</dbReference>
<proteinExistence type="predicted"/>
<dbReference type="EMBL" id="JADTXM010000011">
    <property type="protein sequence ID" value="MBH3440351.1"/>
    <property type="molecule type" value="Genomic_DNA"/>
</dbReference>
<keyword evidence="4" id="KW-0032">Aminotransferase</keyword>
<dbReference type="Proteomes" id="UP000250443">
    <property type="component" value="Unassembled WGS sequence"/>
</dbReference>
<dbReference type="PROSITE" id="PS51464">
    <property type="entry name" value="SIS"/>
    <property type="match status" value="2"/>
</dbReference>
<dbReference type="EMBL" id="UAUF01000014">
    <property type="protein sequence ID" value="SPZ11699.1"/>
    <property type="molecule type" value="Genomic_DNA"/>
</dbReference>
<dbReference type="CDD" id="cd05009">
    <property type="entry name" value="SIS_GlmS_GlmD_2"/>
    <property type="match status" value="1"/>
</dbReference>
<keyword evidence="4" id="KW-0808">Transferase</keyword>
<dbReference type="InterPro" id="IPR046348">
    <property type="entry name" value="SIS_dom_sf"/>
</dbReference>
<feature type="domain" description="SIS" evidence="2">
    <location>
        <begin position="196"/>
        <end position="332"/>
    </location>
</feature>
<evidence type="ECO:0000313" key="4">
    <source>
        <dbReference type="EMBL" id="SPZ11699.1"/>
    </source>
</evidence>
<dbReference type="EC" id="2.6.1.16" evidence="4"/>
<evidence type="ECO:0000313" key="5">
    <source>
        <dbReference type="Proteomes" id="UP000250443"/>
    </source>
</evidence>
<evidence type="ECO:0000313" key="6">
    <source>
        <dbReference type="Proteomes" id="UP000638986"/>
    </source>
</evidence>
<dbReference type="GO" id="GO:1901135">
    <property type="term" value="P:carbohydrate derivative metabolic process"/>
    <property type="evidence" value="ECO:0007669"/>
    <property type="project" value="InterPro"/>
</dbReference>
<dbReference type="RefSeq" id="WP_010795705.1">
    <property type="nucleotide sequence ID" value="NZ_FQYS01000005.1"/>
</dbReference>
<evidence type="ECO:0000313" key="3">
    <source>
        <dbReference type="EMBL" id="MBH3440351.1"/>
    </source>
</evidence>
<dbReference type="Pfam" id="PF01380">
    <property type="entry name" value="SIS"/>
    <property type="match status" value="2"/>
</dbReference>
<organism evidence="4 5">
    <name type="scientific">Pseudomonas luteola</name>
    <dbReference type="NCBI Taxonomy" id="47886"/>
    <lineage>
        <taxon>Bacteria</taxon>
        <taxon>Pseudomonadati</taxon>
        <taxon>Pseudomonadota</taxon>
        <taxon>Gammaproteobacteria</taxon>
        <taxon>Pseudomonadales</taxon>
        <taxon>Pseudomonadaceae</taxon>
        <taxon>Pseudomonas</taxon>
    </lineage>
</organism>
<accession>A0A2X2ETM4</accession>
<dbReference type="Gene3D" id="3.40.50.10490">
    <property type="entry name" value="Glucose-6-phosphate isomerase like protein, domain 1"/>
    <property type="match status" value="2"/>
</dbReference>
<dbReference type="SUPFAM" id="SSF53697">
    <property type="entry name" value="SIS domain"/>
    <property type="match status" value="1"/>
</dbReference>
<evidence type="ECO:0000259" key="2">
    <source>
        <dbReference type="PROSITE" id="PS51464"/>
    </source>
</evidence>
<dbReference type="PANTHER" id="PTHR10937:SF8">
    <property type="entry name" value="AMINOTRANSFERASE-RELATED"/>
    <property type="match status" value="1"/>
</dbReference>
<feature type="domain" description="SIS" evidence="2">
    <location>
        <begin position="28"/>
        <end position="170"/>
    </location>
</feature>
<dbReference type="InterPro" id="IPR035466">
    <property type="entry name" value="GlmS/AgaS_SIS"/>
</dbReference>
<evidence type="ECO:0000256" key="1">
    <source>
        <dbReference type="ARBA" id="ARBA00022737"/>
    </source>
</evidence>